<keyword evidence="1" id="KW-0732">Signal</keyword>
<keyword evidence="3" id="KW-1185">Reference proteome</keyword>
<dbReference type="VEuPathDB" id="VectorBase:MDOMA2_016503"/>
<accession>A0A1I8N6V0</accession>
<dbReference type="Proteomes" id="UP001652621">
    <property type="component" value="Unplaced"/>
</dbReference>
<evidence type="ECO:0000313" key="2">
    <source>
        <dbReference type="EnsemblMetazoa" id="MDOA012154-PA"/>
    </source>
</evidence>
<evidence type="ECO:0000256" key="1">
    <source>
        <dbReference type="SAM" id="SignalP"/>
    </source>
</evidence>
<dbReference type="KEGG" id="mde:101889681"/>
<dbReference type="GeneID" id="101889681"/>
<proteinExistence type="predicted"/>
<reference evidence="2" key="1">
    <citation type="submission" date="2020-05" db="UniProtKB">
        <authorList>
            <consortium name="EnsemblMetazoa"/>
        </authorList>
    </citation>
    <scope>IDENTIFICATION</scope>
    <source>
        <strain evidence="2">Aabys</strain>
    </source>
</reference>
<dbReference type="RefSeq" id="XP_005179536.1">
    <property type="nucleotide sequence ID" value="XM_005179479.2"/>
</dbReference>
<feature type="chain" id="PRO_5044561324" evidence="1">
    <location>
        <begin position="21"/>
        <end position="166"/>
    </location>
</feature>
<dbReference type="AlphaFoldDB" id="A0A1I8N6V0"/>
<feature type="signal peptide" evidence="1">
    <location>
        <begin position="1"/>
        <end position="20"/>
    </location>
</feature>
<protein>
    <submittedName>
        <fullName evidence="4">Uncharacterized protein LOC101889681</fullName>
    </submittedName>
</protein>
<dbReference type="EnsemblMetazoa" id="MDOA012154-RA">
    <property type="protein sequence ID" value="MDOA012154-PA"/>
    <property type="gene ID" value="MDOA012154"/>
</dbReference>
<organism evidence="2">
    <name type="scientific">Musca domestica</name>
    <name type="common">House fly</name>
    <dbReference type="NCBI Taxonomy" id="7370"/>
    <lineage>
        <taxon>Eukaryota</taxon>
        <taxon>Metazoa</taxon>
        <taxon>Ecdysozoa</taxon>
        <taxon>Arthropoda</taxon>
        <taxon>Hexapoda</taxon>
        <taxon>Insecta</taxon>
        <taxon>Pterygota</taxon>
        <taxon>Neoptera</taxon>
        <taxon>Endopterygota</taxon>
        <taxon>Diptera</taxon>
        <taxon>Brachycera</taxon>
        <taxon>Muscomorpha</taxon>
        <taxon>Muscoidea</taxon>
        <taxon>Muscidae</taxon>
        <taxon>Musca</taxon>
    </lineage>
</organism>
<sequence length="166" mass="19079">MNIFIPIIISFLLIFKSLQGLPTSDTNEVDTSNDSSHYAFLLSEAKQYSEQIEQLIRKSLPQLPSDDTFNLYRNKFNKYLELKKDYKAATAEDCEEKSLEFFDAQNAFISVYMYGHSNSTGLQDVVKILNDNGMKQIKDEFDAKRASGVYGKPDRKDFEKYVATHC</sequence>
<name>A0A1I8N6V0_MUSDO</name>
<gene>
    <name evidence="2" type="primary">101889681</name>
    <name evidence="4" type="synonym">LOC101889681</name>
</gene>
<dbReference type="VEuPathDB" id="VectorBase:MDOA012154"/>
<evidence type="ECO:0000313" key="4">
    <source>
        <dbReference type="RefSeq" id="XP_005179536.1"/>
    </source>
</evidence>
<evidence type="ECO:0000313" key="3">
    <source>
        <dbReference type="Proteomes" id="UP001652621"/>
    </source>
</evidence>
<reference evidence="4" key="2">
    <citation type="submission" date="2025-04" db="UniProtKB">
        <authorList>
            <consortium name="RefSeq"/>
        </authorList>
    </citation>
    <scope>IDENTIFICATION</scope>
    <source>
        <strain evidence="4">Aabys</strain>
    </source>
</reference>